<dbReference type="EMBL" id="REFR01000010">
    <property type="protein sequence ID" value="RMB08998.1"/>
    <property type="molecule type" value="Genomic_DNA"/>
</dbReference>
<accession>A0A3M0CHD8</accession>
<dbReference type="Proteomes" id="UP000271227">
    <property type="component" value="Unassembled WGS sequence"/>
</dbReference>
<keyword evidence="3" id="KW-1185">Reference proteome</keyword>
<feature type="transmembrane region" description="Helical" evidence="1">
    <location>
        <begin position="57"/>
        <end position="76"/>
    </location>
</feature>
<dbReference type="RefSeq" id="WP_147453511.1">
    <property type="nucleotide sequence ID" value="NZ_REFR01000010.1"/>
</dbReference>
<feature type="transmembrane region" description="Helical" evidence="1">
    <location>
        <begin position="20"/>
        <end position="37"/>
    </location>
</feature>
<feature type="transmembrane region" description="Helical" evidence="1">
    <location>
        <begin position="96"/>
        <end position="114"/>
    </location>
</feature>
<feature type="transmembrane region" description="Helical" evidence="1">
    <location>
        <begin position="203"/>
        <end position="236"/>
    </location>
</feature>
<reference evidence="2 3" key="1">
    <citation type="submission" date="2018-10" db="EMBL/GenBank/DDBJ databases">
        <title>Genomic Encyclopedia of Archaeal and Bacterial Type Strains, Phase II (KMG-II): from individual species to whole genera.</title>
        <authorList>
            <person name="Goeker M."/>
        </authorList>
    </citation>
    <scope>NUCLEOTIDE SEQUENCE [LARGE SCALE GENOMIC DNA]</scope>
    <source>
        <strain evidence="2 3">DSM 25217</strain>
    </source>
</reference>
<evidence type="ECO:0000256" key="1">
    <source>
        <dbReference type="SAM" id="Phobius"/>
    </source>
</evidence>
<dbReference type="OrthoDB" id="6022998at2"/>
<dbReference type="AlphaFoldDB" id="A0A3M0CHD8"/>
<comment type="caution">
    <text evidence="2">The sequence shown here is derived from an EMBL/GenBank/DDBJ whole genome shotgun (WGS) entry which is preliminary data.</text>
</comment>
<keyword evidence="1" id="KW-0472">Membrane</keyword>
<proteinExistence type="predicted"/>
<gene>
    <name evidence="2" type="ORF">BXY39_1645</name>
</gene>
<evidence type="ECO:0000313" key="3">
    <source>
        <dbReference type="Proteomes" id="UP000271227"/>
    </source>
</evidence>
<organism evidence="2 3">
    <name type="scientific">Eilatimonas milleporae</name>
    <dbReference type="NCBI Taxonomy" id="911205"/>
    <lineage>
        <taxon>Bacteria</taxon>
        <taxon>Pseudomonadati</taxon>
        <taxon>Pseudomonadota</taxon>
        <taxon>Alphaproteobacteria</taxon>
        <taxon>Kordiimonadales</taxon>
        <taxon>Kordiimonadaceae</taxon>
        <taxon>Eilatimonas</taxon>
    </lineage>
</organism>
<sequence>MTASSSRKTDSRFPARFTVFKYVLYGLLLVNTLYFLAEDYTAAGYTFRNGITLGDMAEIFATFIDSISWFVLLIVFELETSILSDARLKGTLKWGLSGIVAVAYAFTLLAWTGYAGNYRMMQGFQPVQTTSLPQNPCKYTDGAPDGQNWALANDLDRYEPLDPVNCRRLAPGDFSVHPDIHILADTGLAARMRRLSLTDVVNAGAWLLIVLILQADVLLHLSGALTQPLIWISIGLKARSLRRYRSGLFLLGPAGRMG</sequence>
<evidence type="ECO:0000313" key="2">
    <source>
        <dbReference type="EMBL" id="RMB08998.1"/>
    </source>
</evidence>
<keyword evidence="1" id="KW-1133">Transmembrane helix</keyword>
<name>A0A3M0CHD8_9PROT</name>
<protein>
    <submittedName>
        <fullName evidence="2">Uncharacterized protein</fullName>
    </submittedName>
</protein>
<dbReference type="InParanoid" id="A0A3M0CHD8"/>
<keyword evidence="1" id="KW-0812">Transmembrane</keyword>